<protein>
    <submittedName>
        <fullName evidence="1">Uncharacterized protein</fullName>
    </submittedName>
</protein>
<accession>A0A645AG82</accession>
<dbReference type="EMBL" id="VSSQ01012694">
    <property type="protein sequence ID" value="MPM49833.1"/>
    <property type="molecule type" value="Genomic_DNA"/>
</dbReference>
<comment type="caution">
    <text evidence="1">The sequence shown here is derived from an EMBL/GenBank/DDBJ whole genome shotgun (WGS) entry which is preliminary data.</text>
</comment>
<reference evidence="1" key="1">
    <citation type="submission" date="2019-08" db="EMBL/GenBank/DDBJ databases">
        <authorList>
            <person name="Kucharzyk K."/>
            <person name="Murdoch R.W."/>
            <person name="Higgins S."/>
            <person name="Loffler F."/>
        </authorList>
    </citation>
    <scope>NUCLEOTIDE SEQUENCE</scope>
</reference>
<gene>
    <name evidence="1" type="ORF">SDC9_96565</name>
</gene>
<name>A0A645AG82_9ZZZZ</name>
<organism evidence="1">
    <name type="scientific">bioreactor metagenome</name>
    <dbReference type="NCBI Taxonomy" id="1076179"/>
    <lineage>
        <taxon>unclassified sequences</taxon>
        <taxon>metagenomes</taxon>
        <taxon>ecological metagenomes</taxon>
    </lineage>
</organism>
<sequence length="181" mass="20023">MSELSFADIRIGPVKSRAITVGVQEMNHSRHHSGFPGQPARITGDGNGPIRGAVIRTVTREDLVFASVSPGKLDGILVGVCTTQGVEELGQTIRDNLRQQLAQHGTGFGGHTRPRKWELPCLVYHGFDYSFIAMSNVDAHHHRVQVQVTLVIDVPKIDPLGLLDGNRRYMRLRRPGPKIMF</sequence>
<dbReference type="AlphaFoldDB" id="A0A645AG82"/>
<proteinExistence type="predicted"/>
<evidence type="ECO:0000313" key="1">
    <source>
        <dbReference type="EMBL" id="MPM49833.1"/>
    </source>
</evidence>